<dbReference type="InParanoid" id="A0A0Q2UUI9"/>
<sequence>MASESFLSRWSQRKLEPQEESALVEAPTASVETNAEHTEDVELTDDVELTEAHTGSAEETTEDAKAPSIAALLASEATQQVKKAALRKLFLSGEFSEVDRLNDYDHDYTAVKSLSAEVAQGLRDWMNKAEEGIQTTDVDEKLDGESGHIDAMPSESEQTAAVEPSQNSDADATTLEVKQETKHETKHETKITT</sequence>
<comment type="caution">
    <text evidence="2">The sequence shown here is derived from an EMBL/GenBank/DDBJ whole genome shotgun (WGS) entry which is preliminary data.</text>
</comment>
<keyword evidence="3" id="KW-1185">Reference proteome</keyword>
<feature type="compositionally biased region" description="Basic and acidic residues" evidence="1">
    <location>
        <begin position="177"/>
        <end position="193"/>
    </location>
</feature>
<organism evidence="2 3">
    <name type="scientific">Vibrio furnissii</name>
    <dbReference type="NCBI Taxonomy" id="29494"/>
    <lineage>
        <taxon>Bacteria</taxon>
        <taxon>Pseudomonadati</taxon>
        <taxon>Pseudomonadota</taxon>
        <taxon>Gammaproteobacteria</taxon>
        <taxon>Vibrionales</taxon>
        <taxon>Vibrionaceae</taxon>
        <taxon>Vibrio</taxon>
    </lineage>
</organism>
<feature type="region of interest" description="Disordered" evidence="1">
    <location>
        <begin position="133"/>
        <end position="193"/>
    </location>
</feature>
<dbReference type="AlphaFoldDB" id="A0A0Q2UUI9"/>
<dbReference type="EMBL" id="LKHS01000020">
    <property type="protein sequence ID" value="KQH84224.1"/>
    <property type="molecule type" value="Genomic_DNA"/>
</dbReference>
<proteinExistence type="predicted"/>
<feature type="compositionally biased region" description="Basic and acidic residues" evidence="1">
    <location>
        <begin position="138"/>
        <end position="148"/>
    </location>
</feature>
<evidence type="ECO:0000256" key="1">
    <source>
        <dbReference type="SAM" id="MobiDB-lite"/>
    </source>
</evidence>
<protein>
    <recommendedName>
        <fullName evidence="4">DUF3306 domain-containing protein</fullName>
    </recommendedName>
</protein>
<dbReference type="Proteomes" id="UP000051221">
    <property type="component" value="Unassembled WGS sequence"/>
</dbReference>
<feature type="compositionally biased region" description="Polar residues" evidence="1">
    <location>
        <begin position="1"/>
        <end position="10"/>
    </location>
</feature>
<dbReference type="RefSeq" id="WP_055466828.1">
    <property type="nucleotide sequence ID" value="NZ_LKHS01000020.1"/>
</dbReference>
<evidence type="ECO:0000313" key="3">
    <source>
        <dbReference type="Proteomes" id="UP000051221"/>
    </source>
</evidence>
<reference evidence="2 3" key="1">
    <citation type="submission" date="2015-08" db="EMBL/GenBank/DDBJ databases">
        <title>Antibacterial properties of a collection of Vibrionaceae strains.</title>
        <authorList>
            <person name="Giubergia S."/>
        </authorList>
    </citation>
    <scope>NUCLEOTIDE SEQUENCE [LARGE SCALE GENOMIC DNA]</scope>
    <source>
        <strain evidence="2 3">S0821</strain>
    </source>
</reference>
<dbReference type="InterPro" id="IPR021735">
    <property type="entry name" value="DUF3306"/>
</dbReference>
<evidence type="ECO:0000313" key="2">
    <source>
        <dbReference type="EMBL" id="KQH84224.1"/>
    </source>
</evidence>
<accession>A0A0Q2UUI9</accession>
<feature type="region of interest" description="Disordered" evidence="1">
    <location>
        <begin position="1"/>
        <end position="66"/>
    </location>
</feature>
<evidence type="ECO:0008006" key="4">
    <source>
        <dbReference type="Google" id="ProtNLM"/>
    </source>
</evidence>
<feature type="compositionally biased region" description="Polar residues" evidence="1">
    <location>
        <begin position="155"/>
        <end position="171"/>
    </location>
</feature>
<gene>
    <name evidence="2" type="ORF">AMR76_18520</name>
</gene>
<dbReference type="Pfam" id="PF11748">
    <property type="entry name" value="DUF3306"/>
    <property type="match status" value="1"/>
</dbReference>
<name>A0A0Q2UUI9_VIBFU</name>